<reference evidence="2 3" key="1">
    <citation type="submission" date="2014-04" db="EMBL/GenBank/DDBJ databases">
        <title>Evolutionary Origins and Diversification of the Mycorrhizal Mutualists.</title>
        <authorList>
            <consortium name="DOE Joint Genome Institute"/>
            <consortium name="Mycorrhizal Genomics Consortium"/>
            <person name="Kohler A."/>
            <person name="Kuo A."/>
            <person name="Nagy L.G."/>
            <person name="Floudas D."/>
            <person name="Copeland A."/>
            <person name="Barry K.W."/>
            <person name="Cichocki N."/>
            <person name="Veneault-Fourrey C."/>
            <person name="LaButti K."/>
            <person name="Lindquist E.A."/>
            <person name="Lipzen A."/>
            <person name="Lundell T."/>
            <person name="Morin E."/>
            <person name="Murat C."/>
            <person name="Riley R."/>
            <person name="Ohm R."/>
            <person name="Sun H."/>
            <person name="Tunlid A."/>
            <person name="Henrissat B."/>
            <person name="Grigoriev I.V."/>
            <person name="Hibbett D.S."/>
            <person name="Martin F."/>
        </authorList>
    </citation>
    <scope>NUCLEOTIDE SEQUENCE [LARGE SCALE GENOMIC DNA]</scope>
    <source>
        <strain evidence="2 3">MD-312</strain>
    </source>
</reference>
<evidence type="ECO:0000313" key="3">
    <source>
        <dbReference type="Proteomes" id="UP000053820"/>
    </source>
</evidence>
<dbReference type="OrthoDB" id="2614979at2759"/>
<dbReference type="AlphaFoldDB" id="A0A0C2PWR2"/>
<name>A0A0C2PWR2_9AGAM</name>
<feature type="region of interest" description="Disordered" evidence="1">
    <location>
        <begin position="33"/>
        <end position="80"/>
    </location>
</feature>
<feature type="compositionally biased region" description="Polar residues" evidence="1">
    <location>
        <begin position="184"/>
        <end position="201"/>
    </location>
</feature>
<dbReference type="Proteomes" id="UP000053820">
    <property type="component" value="Unassembled WGS sequence"/>
</dbReference>
<accession>A0A0C2PWR2</accession>
<evidence type="ECO:0000256" key="1">
    <source>
        <dbReference type="SAM" id="MobiDB-lite"/>
    </source>
</evidence>
<keyword evidence="3" id="KW-1185">Reference proteome</keyword>
<evidence type="ECO:0000313" key="2">
    <source>
        <dbReference type="EMBL" id="KIJ57555.1"/>
    </source>
</evidence>
<feature type="compositionally biased region" description="Low complexity" evidence="1">
    <location>
        <begin position="145"/>
        <end position="156"/>
    </location>
</feature>
<protein>
    <submittedName>
        <fullName evidence="2">Uncharacterized protein</fullName>
    </submittedName>
</protein>
<feature type="region of interest" description="Disordered" evidence="1">
    <location>
        <begin position="108"/>
        <end position="129"/>
    </location>
</feature>
<dbReference type="HOGENOM" id="CLU_1360570_0_0_1"/>
<proteinExistence type="predicted"/>
<organism evidence="2 3">
    <name type="scientific">Hydnomerulius pinastri MD-312</name>
    <dbReference type="NCBI Taxonomy" id="994086"/>
    <lineage>
        <taxon>Eukaryota</taxon>
        <taxon>Fungi</taxon>
        <taxon>Dikarya</taxon>
        <taxon>Basidiomycota</taxon>
        <taxon>Agaricomycotina</taxon>
        <taxon>Agaricomycetes</taxon>
        <taxon>Agaricomycetidae</taxon>
        <taxon>Boletales</taxon>
        <taxon>Boletales incertae sedis</taxon>
        <taxon>Leucogyrophana</taxon>
    </lineage>
</organism>
<feature type="region of interest" description="Disordered" evidence="1">
    <location>
        <begin position="145"/>
        <end position="201"/>
    </location>
</feature>
<sequence length="201" mass="21891">MSLPMKARCNDAPLILLTLRAYCSRWGITETYRSIPDDPPPSHPTNSNSFSPPDTVENFEDEQVGGGRRTPSPPPYQTTTRLWSTVKATNRDSGLVREAQARRGRLLEQASVPSSEHNDNPFLSEPVSCHASDAPQTVVQCTSQLFGGSQNSSNNSPFPPREAQAHGAPNANSRPPVSRRHETSAQTSMQSSIGDSKYLSS</sequence>
<gene>
    <name evidence="2" type="ORF">HYDPIDRAFT_34992</name>
</gene>
<dbReference type="EMBL" id="KN840274">
    <property type="protein sequence ID" value="KIJ57555.1"/>
    <property type="molecule type" value="Genomic_DNA"/>
</dbReference>